<evidence type="ECO:0000313" key="5">
    <source>
        <dbReference type="Proteomes" id="UP001596137"/>
    </source>
</evidence>
<sequence length="260" mass="27702">MQTGQSERFAARLRVLKNRADVSFEELAKRTGASSSSLHRYCSGAKIPVTYGVVHAFGKACGASGDELRDLHRLWAVADASRVPSDGARVSSGEAAREAVSEEADGAPSRKGRRRGLVRPLLVVTATLAVAGVATGALWWSGREPRVAGGVVPTATAATVRVYNVEGDCGTRAGRVPACSMGLARDPRLSYDAGNVVARRVWHDDRLRADCILYDGERVADETGVGTTRWFRVQVGEGPGVVAWLPAVRTRDHPALPACE</sequence>
<dbReference type="Gene3D" id="1.10.260.40">
    <property type="entry name" value="lambda repressor-like DNA-binding domains"/>
    <property type="match status" value="1"/>
</dbReference>
<feature type="transmembrane region" description="Helical" evidence="2">
    <location>
        <begin position="120"/>
        <end position="140"/>
    </location>
</feature>
<gene>
    <name evidence="4" type="ORF">ACFP1K_05110</name>
</gene>
<dbReference type="InterPro" id="IPR001387">
    <property type="entry name" value="Cro/C1-type_HTH"/>
</dbReference>
<dbReference type="Pfam" id="PF13560">
    <property type="entry name" value="HTH_31"/>
    <property type="match status" value="1"/>
</dbReference>
<dbReference type="SMART" id="SM00530">
    <property type="entry name" value="HTH_XRE"/>
    <property type="match status" value="1"/>
</dbReference>
<evidence type="ECO:0000256" key="2">
    <source>
        <dbReference type="SAM" id="Phobius"/>
    </source>
</evidence>
<evidence type="ECO:0000259" key="3">
    <source>
        <dbReference type="SMART" id="SM00530"/>
    </source>
</evidence>
<dbReference type="EMBL" id="JBHSRF010000005">
    <property type="protein sequence ID" value="MFC6080526.1"/>
    <property type="molecule type" value="Genomic_DNA"/>
</dbReference>
<name>A0ABW1NBJ7_9ACTN</name>
<keyword evidence="5" id="KW-1185">Reference proteome</keyword>
<keyword evidence="2" id="KW-1133">Transmembrane helix</keyword>
<keyword evidence="2" id="KW-0812">Transmembrane</keyword>
<feature type="domain" description="HTH cro/C1-type" evidence="3">
    <location>
        <begin position="12"/>
        <end position="68"/>
    </location>
</feature>
<proteinExistence type="predicted"/>
<reference evidence="5" key="1">
    <citation type="journal article" date="2019" name="Int. J. Syst. Evol. Microbiol.">
        <title>The Global Catalogue of Microorganisms (GCM) 10K type strain sequencing project: providing services to taxonomists for standard genome sequencing and annotation.</title>
        <authorList>
            <consortium name="The Broad Institute Genomics Platform"/>
            <consortium name="The Broad Institute Genome Sequencing Center for Infectious Disease"/>
            <person name="Wu L."/>
            <person name="Ma J."/>
        </authorList>
    </citation>
    <scope>NUCLEOTIDE SEQUENCE [LARGE SCALE GENOMIC DNA]</scope>
    <source>
        <strain evidence="5">JCM 30346</strain>
    </source>
</reference>
<evidence type="ECO:0000313" key="4">
    <source>
        <dbReference type="EMBL" id="MFC6080526.1"/>
    </source>
</evidence>
<protein>
    <submittedName>
        <fullName evidence="4">Helix-turn-helix domain-containing protein</fullName>
    </submittedName>
</protein>
<comment type="caution">
    <text evidence="4">The sequence shown here is derived from an EMBL/GenBank/DDBJ whole genome shotgun (WGS) entry which is preliminary data.</text>
</comment>
<feature type="region of interest" description="Disordered" evidence="1">
    <location>
        <begin position="85"/>
        <end position="112"/>
    </location>
</feature>
<organism evidence="4 5">
    <name type="scientific">Sphaerisporangium aureirubrum</name>
    <dbReference type="NCBI Taxonomy" id="1544736"/>
    <lineage>
        <taxon>Bacteria</taxon>
        <taxon>Bacillati</taxon>
        <taxon>Actinomycetota</taxon>
        <taxon>Actinomycetes</taxon>
        <taxon>Streptosporangiales</taxon>
        <taxon>Streptosporangiaceae</taxon>
        <taxon>Sphaerisporangium</taxon>
    </lineage>
</organism>
<keyword evidence="2" id="KW-0472">Membrane</keyword>
<dbReference type="RefSeq" id="WP_380747396.1">
    <property type="nucleotide sequence ID" value="NZ_JBHSRF010000005.1"/>
</dbReference>
<evidence type="ECO:0000256" key="1">
    <source>
        <dbReference type="SAM" id="MobiDB-lite"/>
    </source>
</evidence>
<accession>A0ABW1NBJ7</accession>
<dbReference type="CDD" id="cd00093">
    <property type="entry name" value="HTH_XRE"/>
    <property type="match status" value="1"/>
</dbReference>
<dbReference type="SUPFAM" id="SSF47413">
    <property type="entry name" value="lambda repressor-like DNA-binding domains"/>
    <property type="match status" value="1"/>
</dbReference>
<dbReference type="InterPro" id="IPR010982">
    <property type="entry name" value="Lambda_DNA-bd_dom_sf"/>
</dbReference>
<dbReference type="Proteomes" id="UP001596137">
    <property type="component" value="Unassembled WGS sequence"/>
</dbReference>